<dbReference type="InterPro" id="IPR017871">
    <property type="entry name" value="ABC_transporter-like_CS"/>
</dbReference>
<dbReference type="AlphaFoldDB" id="A0A160TU26"/>
<dbReference type="InterPro" id="IPR027417">
    <property type="entry name" value="P-loop_NTPase"/>
</dbReference>
<evidence type="ECO:0000256" key="2">
    <source>
        <dbReference type="ARBA" id="ARBA00022840"/>
    </source>
</evidence>
<name>A0A160TU26_9ZZZZ</name>
<evidence type="ECO:0000259" key="3">
    <source>
        <dbReference type="PROSITE" id="PS50893"/>
    </source>
</evidence>
<dbReference type="PANTHER" id="PTHR42794:SF2">
    <property type="entry name" value="ABC TRANSPORTER ATP-BINDING PROTEIN"/>
    <property type="match status" value="1"/>
</dbReference>
<dbReference type="GO" id="GO:0005524">
    <property type="term" value="F:ATP binding"/>
    <property type="evidence" value="ECO:0007669"/>
    <property type="project" value="UniProtKB-KW"/>
</dbReference>
<dbReference type="SMART" id="SM00382">
    <property type="entry name" value="AAA"/>
    <property type="match status" value="1"/>
</dbReference>
<dbReference type="SUPFAM" id="SSF52540">
    <property type="entry name" value="P-loop containing nucleoside triphosphate hydrolases"/>
    <property type="match status" value="1"/>
</dbReference>
<dbReference type="Pfam" id="PF00005">
    <property type="entry name" value="ABC_tran"/>
    <property type="match status" value="1"/>
</dbReference>
<sequence length="255" mass="28159">MTLLALENLSVEISNTCVCQDLSLGINPGEVWSVLGRNGVGKSTLLKTLAGLRTPVSGQIILNDQEVMSLSRRSRAQRLGILFQENETLFPASVLDTVLTGRHPWLNPLQGESTEDIQKAREALELVDLDQMSDRSMTSLSGGERRRADLAALVTQEPLVLLLDEPSNHLDMHYQVVMLGNLIADWRSRNGIVILVMHDINLALRFSDHLLLLFGEGLAESGPVETLATEAILSRVYNHTMRMVSTADGTWFYPG</sequence>
<dbReference type="InterPro" id="IPR003439">
    <property type="entry name" value="ABC_transporter-like_ATP-bd"/>
</dbReference>
<accession>A0A160TU26</accession>
<dbReference type="PANTHER" id="PTHR42794">
    <property type="entry name" value="HEMIN IMPORT ATP-BINDING PROTEIN HMUV"/>
    <property type="match status" value="1"/>
</dbReference>
<evidence type="ECO:0000313" key="4">
    <source>
        <dbReference type="EMBL" id="CUS52797.1"/>
    </source>
</evidence>
<dbReference type="InterPro" id="IPR003593">
    <property type="entry name" value="AAA+_ATPase"/>
</dbReference>
<organism evidence="4">
    <name type="scientific">hydrothermal vent metagenome</name>
    <dbReference type="NCBI Taxonomy" id="652676"/>
    <lineage>
        <taxon>unclassified sequences</taxon>
        <taxon>metagenomes</taxon>
        <taxon>ecological metagenomes</taxon>
    </lineage>
</organism>
<dbReference type="GO" id="GO:0016887">
    <property type="term" value="F:ATP hydrolysis activity"/>
    <property type="evidence" value="ECO:0007669"/>
    <property type="project" value="InterPro"/>
</dbReference>
<proteinExistence type="predicted"/>
<dbReference type="PROSITE" id="PS50893">
    <property type="entry name" value="ABC_TRANSPORTER_2"/>
    <property type="match status" value="1"/>
</dbReference>
<keyword evidence="2" id="KW-0067">ATP-binding</keyword>
<reference evidence="4" key="1">
    <citation type="submission" date="2015-10" db="EMBL/GenBank/DDBJ databases">
        <authorList>
            <person name="Gilbert D.G."/>
        </authorList>
    </citation>
    <scope>NUCLEOTIDE SEQUENCE</scope>
</reference>
<dbReference type="CDD" id="cd03214">
    <property type="entry name" value="ABC_Iron-Siderophores_B12_Hemin"/>
    <property type="match status" value="1"/>
</dbReference>
<keyword evidence="1" id="KW-0547">Nucleotide-binding</keyword>
<protein>
    <submittedName>
        <fullName evidence="4">ABC transporter related</fullName>
    </submittedName>
</protein>
<dbReference type="Gene3D" id="3.40.50.300">
    <property type="entry name" value="P-loop containing nucleotide triphosphate hydrolases"/>
    <property type="match status" value="1"/>
</dbReference>
<dbReference type="PROSITE" id="PS00211">
    <property type="entry name" value="ABC_TRANSPORTER_1"/>
    <property type="match status" value="1"/>
</dbReference>
<gene>
    <name evidence="4" type="ORF">MGWOODY_XGa1329</name>
</gene>
<feature type="domain" description="ABC transporter" evidence="3">
    <location>
        <begin position="4"/>
        <end position="240"/>
    </location>
</feature>
<evidence type="ECO:0000256" key="1">
    <source>
        <dbReference type="ARBA" id="ARBA00022741"/>
    </source>
</evidence>
<dbReference type="EMBL" id="CZRL01000089">
    <property type="protein sequence ID" value="CUS52797.1"/>
    <property type="molecule type" value="Genomic_DNA"/>
</dbReference>